<accession>A0A815QMK6</accession>
<dbReference type="Gene3D" id="2.60.470.10">
    <property type="entry name" value="Acid-sensing ion channels like domains"/>
    <property type="match status" value="1"/>
</dbReference>
<dbReference type="AlphaFoldDB" id="A0A815QMK6"/>
<dbReference type="Proteomes" id="UP000663855">
    <property type="component" value="Unassembled WGS sequence"/>
</dbReference>
<dbReference type="EMBL" id="CAJNOV010011829">
    <property type="protein sequence ID" value="CAF1465177.1"/>
    <property type="molecule type" value="Genomic_DNA"/>
</dbReference>
<evidence type="ECO:0000256" key="5">
    <source>
        <dbReference type="ARBA" id="ARBA00022989"/>
    </source>
</evidence>
<keyword evidence="3 11" id="KW-0894">Sodium channel</keyword>
<feature type="transmembrane region" description="Helical" evidence="12">
    <location>
        <begin position="37"/>
        <end position="57"/>
    </location>
</feature>
<dbReference type="InterPro" id="IPR001873">
    <property type="entry name" value="ENaC"/>
</dbReference>
<keyword evidence="5 12" id="KW-1133">Transmembrane helix</keyword>
<comment type="subcellular location">
    <subcellularLocation>
        <location evidence="1">Membrane</location>
        <topology evidence="1">Multi-pass membrane protein</topology>
    </subcellularLocation>
</comment>
<dbReference type="GO" id="GO:0015280">
    <property type="term" value="F:ligand-gated sodium channel activity"/>
    <property type="evidence" value="ECO:0007669"/>
    <property type="project" value="TreeGrafter"/>
</dbReference>
<protein>
    <submittedName>
        <fullName evidence="13">Uncharacterized protein</fullName>
    </submittedName>
</protein>
<proteinExistence type="inferred from homology"/>
<evidence type="ECO:0000256" key="4">
    <source>
        <dbReference type="ARBA" id="ARBA00022692"/>
    </source>
</evidence>
<organism evidence="13 15">
    <name type="scientific">Rotaria magnacalcarata</name>
    <dbReference type="NCBI Taxonomy" id="392030"/>
    <lineage>
        <taxon>Eukaryota</taxon>
        <taxon>Metazoa</taxon>
        <taxon>Spiralia</taxon>
        <taxon>Gnathifera</taxon>
        <taxon>Rotifera</taxon>
        <taxon>Eurotatoria</taxon>
        <taxon>Bdelloidea</taxon>
        <taxon>Philodinida</taxon>
        <taxon>Philodinidae</taxon>
        <taxon>Rotaria</taxon>
    </lineage>
</organism>
<evidence type="ECO:0000256" key="1">
    <source>
        <dbReference type="ARBA" id="ARBA00004141"/>
    </source>
</evidence>
<evidence type="ECO:0000256" key="9">
    <source>
        <dbReference type="ARBA" id="ARBA00023201"/>
    </source>
</evidence>
<evidence type="ECO:0000256" key="10">
    <source>
        <dbReference type="ARBA" id="ARBA00023303"/>
    </source>
</evidence>
<dbReference type="Pfam" id="PF00858">
    <property type="entry name" value="ASC"/>
    <property type="match status" value="1"/>
</dbReference>
<keyword evidence="9 11" id="KW-0739">Sodium transport</keyword>
<evidence type="ECO:0000313" key="15">
    <source>
        <dbReference type="Proteomes" id="UP000663855"/>
    </source>
</evidence>
<comment type="caution">
    <text evidence="13">The sequence shown here is derived from an EMBL/GenBank/DDBJ whole genome shotgun (WGS) entry which is preliminary data.</text>
</comment>
<keyword evidence="7 11" id="KW-0406">Ion transport</keyword>
<keyword evidence="8 12" id="KW-0472">Membrane</keyword>
<evidence type="ECO:0000256" key="6">
    <source>
        <dbReference type="ARBA" id="ARBA00023053"/>
    </source>
</evidence>
<comment type="similarity">
    <text evidence="11">Belongs to the amiloride-sensitive sodium channel (TC 1.A.6) family.</text>
</comment>
<keyword evidence="6" id="KW-0915">Sodium</keyword>
<name>A0A815QMK6_9BILA</name>
<dbReference type="GO" id="GO:0005886">
    <property type="term" value="C:plasma membrane"/>
    <property type="evidence" value="ECO:0007669"/>
    <property type="project" value="TreeGrafter"/>
</dbReference>
<evidence type="ECO:0000256" key="11">
    <source>
        <dbReference type="RuleBase" id="RU000679"/>
    </source>
</evidence>
<evidence type="ECO:0000313" key="14">
    <source>
        <dbReference type="EMBL" id="CAF3876418.1"/>
    </source>
</evidence>
<keyword evidence="2 11" id="KW-0813">Transport</keyword>
<dbReference type="PRINTS" id="PR01078">
    <property type="entry name" value="AMINACHANNEL"/>
</dbReference>
<feature type="transmembrane region" description="Helical" evidence="12">
    <location>
        <begin position="461"/>
        <end position="481"/>
    </location>
</feature>
<reference evidence="13" key="1">
    <citation type="submission" date="2021-02" db="EMBL/GenBank/DDBJ databases">
        <authorList>
            <person name="Nowell W R."/>
        </authorList>
    </citation>
    <scope>NUCLEOTIDE SEQUENCE</scope>
</reference>
<evidence type="ECO:0000256" key="8">
    <source>
        <dbReference type="ARBA" id="ARBA00023136"/>
    </source>
</evidence>
<evidence type="ECO:0000256" key="2">
    <source>
        <dbReference type="ARBA" id="ARBA00022448"/>
    </source>
</evidence>
<keyword evidence="4 11" id="KW-0812">Transmembrane</keyword>
<keyword evidence="10 11" id="KW-0407">Ion channel</keyword>
<dbReference type="PANTHER" id="PTHR11690">
    <property type="entry name" value="AMILORIDE-SENSITIVE SODIUM CHANNEL-RELATED"/>
    <property type="match status" value="1"/>
</dbReference>
<gene>
    <name evidence="14" type="ORF">BYL167_LOCUS7207</name>
    <name evidence="13" type="ORF">CJN711_LOCUS25334</name>
</gene>
<evidence type="ECO:0000256" key="7">
    <source>
        <dbReference type="ARBA" id="ARBA00023065"/>
    </source>
</evidence>
<dbReference type="Proteomes" id="UP000681967">
    <property type="component" value="Unassembled WGS sequence"/>
</dbReference>
<dbReference type="EMBL" id="CAJOBH010001844">
    <property type="protein sequence ID" value="CAF3876418.1"/>
    <property type="molecule type" value="Genomic_DNA"/>
</dbReference>
<sequence length="494" mass="58048">MSSSKTTTEIVKTWLFNTPSHGIRPISRAKTLQTRLFWAYTFWIFTILMCTFIYTIIMNHITNPMKIHLSIRQYRDPAHFPAITFCNINPLQHDGFNDDIRKSILPGGDPSSRVNETEYRKAVSDYVNRILMAHVNGEVDPFVKWGFKLNDLLIRCIFNKRRCHQNLTQLYHPDYGNCYTFDNDHDVEEQELNDVRHDWSVDDDNGQNNYKLFLELFLHQMQYNEYFENRASFRIFIHRKNELPVLSQNSLFLAPNKYTKLSFSQSIKSFSRQCRTELTDEMKNIFRTHTIRYTQALCYKLCEKRYLEQRCHCVERTLAVFYQFFNDKNTNNAHTARKSSICSMDEPCLKERIHFNSSESCQECLPECEFIQYSVQSSYAHYPNMKANGHVSKRVQQHFIRDKRNNESSSGTELANVYMGIRDNIVAVEISASSDPTEILTESPMYTWVDLISSIGGQTSLWIGVSLISLVEIAELLYLLLNRFYSYIFPIKKN</sequence>
<evidence type="ECO:0000256" key="12">
    <source>
        <dbReference type="SAM" id="Phobius"/>
    </source>
</evidence>
<evidence type="ECO:0000256" key="3">
    <source>
        <dbReference type="ARBA" id="ARBA00022461"/>
    </source>
</evidence>
<evidence type="ECO:0000313" key="13">
    <source>
        <dbReference type="EMBL" id="CAF1465177.1"/>
    </source>
</evidence>